<evidence type="ECO:0000256" key="4">
    <source>
        <dbReference type="SAM" id="MobiDB-lite"/>
    </source>
</evidence>
<dbReference type="SUPFAM" id="SSF52540">
    <property type="entry name" value="P-loop containing nucleoside triphosphate hydrolases"/>
    <property type="match status" value="2"/>
</dbReference>
<keyword evidence="2" id="KW-0547">Nucleotide-binding</keyword>
<dbReference type="InterPro" id="IPR000641">
    <property type="entry name" value="CbxX/CfxQ"/>
</dbReference>
<dbReference type="SMART" id="SM00382">
    <property type="entry name" value="AAA"/>
    <property type="match status" value="2"/>
</dbReference>
<dbReference type="CDD" id="cd00009">
    <property type="entry name" value="AAA"/>
    <property type="match status" value="2"/>
</dbReference>
<keyword evidence="3" id="KW-0067">ATP-binding</keyword>
<dbReference type="Gene3D" id="1.10.8.60">
    <property type="match status" value="1"/>
</dbReference>
<dbReference type="GO" id="GO:0016887">
    <property type="term" value="F:ATP hydrolysis activity"/>
    <property type="evidence" value="ECO:0007669"/>
    <property type="project" value="InterPro"/>
</dbReference>
<evidence type="ECO:0000256" key="2">
    <source>
        <dbReference type="ARBA" id="ARBA00022741"/>
    </source>
</evidence>
<reference evidence="6 7" key="1">
    <citation type="journal article" date="2018" name="Nat. Biotechnol.">
        <title>A standardized bacterial taxonomy based on genome phylogeny substantially revises the tree of life.</title>
        <authorList>
            <person name="Parks D.H."/>
            <person name="Chuvochina M."/>
            <person name="Waite D.W."/>
            <person name="Rinke C."/>
            <person name="Skarshewski A."/>
            <person name="Chaumeil P.A."/>
            <person name="Hugenholtz P."/>
        </authorList>
    </citation>
    <scope>NUCLEOTIDE SEQUENCE [LARGE SCALE GENOMIC DNA]</scope>
    <source>
        <strain evidence="6">UBA11247</strain>
    </source>
</reference>
<organism evidence="6 7">
    <name type="scientific">Corynebacterium nuruki</name>
    <dbReference type="NCBI Taxonomy" id="1032851"/>
    <lineage>
        <taxon>Bacteria</taxon>
        <taxon>Bacillati</taxon>
        <taxon>Actinomycetota</taxon>
        <taxon>Actinomycetes</taxon>
        <taxon>Mycobacteriales</taxon>
        <taxon>Corynebacteriaceae</taxon>
        <taxon>Corynebacterium</taxon>
    </lineage>
</organism>
<dbReference type="Proteomes" id="UP000261739">
    <property type="component" value="Unassembled WGS sequence"/>
</dbReference>
<evidence type="ECO:0000313" key="6">
    <source>
        <dbReference type="EMBL" id="HCT14250.1"/>
    </source>
</evidence>
<dbReference type="InterPro" id="IPR003959">
    <property type="entry name" value="ATPase_AAA_core"/>
</dbReference>
<protein>
    <recommendedName>
        <fullName evidence="5">AAA+ ATPase domain-containing protein</fullName>
    </recommendedName>
</protein>
<accession>A0A3D4T0H7</accession>
<name>A0A3D4T0H7_9CORY</name>
<dbReference type="InterPro" id="IPR050773">
    <property type="entry name" value="CbxX/CfxQ_RuBisCO_ESX"/>
</dbReference>
<comment type="caution">
    <text evidence="6">The sequence shown here is derived from an EMBL/GenBank/DDBJ whole genome shotgun (WGS) entry which is preliminary data.</text>
</comment>
<evidence type="ECO:0000313" key="7">
    <source>
        <dbReference type="Proteomes" id="UP000261739"/>
    </source>
</evidence>
<dbReference type="InterPro" id="IPR003593">
    <property type="entry name" value="AAA+_ATPase"/>
</dbReference>
<evidence type="ECO:0000256" key="1">
    <source>
        <dbReference type="ARBA" id="ARBA00010378"/>
    </source>
</evidence>
<dbReference type="InterPro" id="IPR027417">
    <property type="entry name" value="P-loop_NTPase"/>
</dbReference>
<feature type="domain" description="AAA+ ATPase" evidence="5">
    <location>
        <begin position="685"/>
        <end position="824"/>
    </location>
</feature>
<dbReference type="PANTHER" id="PTHR43392:SF2">
    <property type="entry name" value="AAA-TYPE ATPASE FAMILY PROTEIN _ ANKYRIN REPEAT FAMILY PROTEIN"/>
    <property type="match status" value="1"/>
</dbReference>
<feature type="domain" description="AAA+ ATPase" evidence="5">
    <location>
        <begin position="411"/>
        <end position="549"/>
    </location>
</feature>
<feature type="non-terminal residue" evidence="6">
    <location>
        <position position="1"/>
    </location>
</feature>
<dbReference type="FunFam" id="3.40.50.300:FF:000216">
    <property type="entry name" value="Type VII secretion ATPase EccA"/>
    <property type="match status" value="2"/>
</dbReference>
<gene>
    <name evidence="6" type="ORF">DIW82_05485</name>
</gene>
<dbReference type="PANTHER" id="PTHR43392">
    <property type="entry name" value="AAA-TYPE ATPASE FAMILY PROTEIN / ANKYRIN REPEAT FAMILY PROTEIN"/>
    <property type="match status" value="1"/>
</dbReference>
<dbReference type="PRINTS" id="PR00819">
    <property type="entry name" value="CBXCFQXSUPER"/>
</dbReference>
<dbReference type="AlphaFoldDB" id="A0A3D4T0H7"/>
<proteinExistence type="inferred from homology"/>
<dbReference type="GO" id="GO:0005524">
    <property type="term" value="F:ATP binding"/>
    <property type="evidence" value="ECO:0007669"/>
    <property type="project" value="UniProtKB-KW"/>
</dbReference>
<dbReference type="STRING" id="863239.GCA_000213935_00768"/>
<sequence>QVRVNGGGTLRVLTKGRGMVRTASPVVEVTDLDRPAEPEPAPGPKEVVWRQSDNRNFTGAVLPGLCVGDTVVLEPGDYFLDDLDGRLLALDISLVGRGRPEDTVVHGTLSVVAGRSATLAALTVVPATGYNGINVPAGTVMTATDVIVDTPRDSDIPALYVAGMLRMTGCRVPASPTAQQGETVVSGNGAVEADNCFLGWVSAEGSSTVTLHSGGAMALFAHGSATVTGTGRLTMMPNDCAMRTVTAAGTATVDLAAVTTDAGYTELKAADGGTIRIADYSCPDDGAVLAFTGDGGTAEVAGDAVTVADEETYLAARTSLPGTAGAGPGDDGEDPQEDPVTRSAGDGGPAGGSARSADPADPADPDDQADPVAMLMAMTGLASAKTHVQDIIREARARKRRQDQGLKVQQTTLHSLFLGNPGTGKTTVARLLGKALYNAGAVEKDIFVEVGRSDLVGMGLGQSAIKTKSVLEKARGGVLFIDEAYTLYQDNNNEFGQEAVDTLLDYMEKHRADIMVIFAGYTDRMQDFLGMNPGLVSRVPNRVDFEDYSVDEIAEIGYRDLCDRDYLVDEDLYRRAIGRKYATSADESNARWARNFNDSLVKVANRRIDRIEDPGVTELMTILDEDVHTLTGGDTAQQDAAVAGILAELDGMLGLAPVKEWVRQLVNRVTFDREQTRAGGTTSRPNYHMTFTGNPGTGKTTVARIIGRLFHELGILDSPTVKEVDRSDLVGSWIGHTEKQTTRVLDEAMGGVLFVDEAYQLHKPESPNDFGGDAIEALMTRLENDRGKFVAIFAGYTAEMDTFLGANPGLRSRIPESIEFPDYTPDEVGQMVVLHLGDRWDYSADLVVSEAARRYAALPAAEQSNGRWARTFAERIESAQKDYVVTNRVTGPDMTRIPDALLVTLPE</sequence>
<feature type="region of interest" description="Disordered" evidence="4">
    <location>
        <begin position="319"/>
        <end position="369"/>
    </location>
</feature>
<comment type="similarity">
    <text evidence="1">Belongs to the CbxX/CfxQ family.</text>
</comment>
<evidence type="ECO:0000259" key="5">
    <source>
        <dbReference type="SMART" id="SM00382"/>
    </source>
</evidence>
<dbReference type="Gene3D" id="3.40.50.300">
    <property type="entry name" value="P-loop containing nucleotide triphosphate hydrolases"/>
    <property type="match status" value="2"/>
</dbReference>
<evidence type="ECO:0000256" key="3">
    <source>
        <dbReference type="ARBA" id="ARBA00022840"/>
    </source>
</evidence>
<dbReference type="Pfam" id="PF00004">
    <property type="entry name" value="AAA"/>
    <property type="match status" value="2"/>
</dbReference>
<dbReference type="EMBL" id="DQID01000150">
    <property type="protein sequence ID" value="HCT14250.1"/>
    <property type="molecule type" value="Genomic_DNA"/>
</dbReference>